<comment type="similarity">
    <text evidence="1 2">Belongs to the glycosyl hydrolase 31 family.</text>
</comment>
<dbReference type="HOGENOM" id="CLU_000631_7_2_9"/>
<dbReference type="Pfam" id="PF21365">
    <property type="entry name" value="Glyco_hydro_31_3rd"/>
    <property type="match status" value="1"/>
</dbReference>
<dbReference type="Pfam" id="PF01055">
    <property type="entry name" value="Glyco_hydro_31_2nd"/>
    <property type="match status" value="1"/>
</dbReference>
<evidence type="ECO:0000259" key="5">
    <source>
        <dbReference type="Pfam" id="PF17137"/>
    </source>
</evidence>
<dbReference type="OrthoDB" id="176168at2"/>
<evidence type="ECO:0000259" key="6">
    <source>
        <dbReference type="Pfam" id="PF21365"/>
    </source>
</evidence>
<sequence length="836" mass="96722">MLISKFNKIKKLDNGYIVNTDSADILLIFLTDDIVRIRVSFNKKFIERSYALITTAWEDELDDLFKNERQKIKALNIPYLENENEIQFKTKTLKIILNKNPLYFAIYDNKGTLIYNDIHERAFEKDFLGRQYHYNEIDLDHDHFYGFGERTGKLDKLYSRMRNSSKDAIGHNPENGDPLYKHIPFYIKLNDKSKKACGLFYNNSYESTFDMGKERSGYWSPYSYYETDGGDIDLFFLNGPSIKNVINNYTFLTGKQALPPKQSLGYTASTMYYAELEKDNDKEIYDVINTYAKEKINIDNFWLASGYSSGEKDNLRYTFNWNKIKFPNPAEFFRKMNKMGINVIPNLKVGILKNHPYMNDFKKNDVFIKIQNGKEDYIGRWWGGKGKFIDFTKPSARNTWKELLKKTILSLGTITVWNDNCEYDGVEDRSAYCSNEGKGGIMAELKPIQANMMAYTAKNAVNELYPNRRPYIINRAGYSGIQRYAQTWAGDNLTSWKTLKYDIQTILGMGLSGVANNGADIGGFTGGAPEGELLLRWIQNGIFQPRFVINSANTDNTVTQPFMYEEYNDYVRQAYHLRYLMLPYLYSLMYQAHITGQPIMRPLFYDFQDDVKCYDDPYDTFMFGPAILVANVVDKGAKTRKLYLPQGAKWYDMNNNLQEYQGGQVIEIPVDLSSIPMFLRDNAIFTTSKDVMHITTDTMKHLDILIGDQDDAQFAFYDDDGLSNDFEKGIYRLTTISVSGNEQKIINFKSKGSFKSTIKSLTLRVISKQKGALWVSVDGKKIKRYLVKSQWEKAEEGWYYNLSDRTILINTAVPKKDNFDIIVSTEEFDLIGMNKD</sequence>
<dbReference type="PATRIC" id="fig|1218508.4.peg.124"/>
<evidence type="ECO:0000313" key="8">
    <source>
        <dbReference type="Proteomes" id="UP000033695"/>
    </source>
</evidence>
<dbReference type="PANTHER" id="PTHR22762">
    <property type="entry name" value="ALPHA-GLUCOSIDASE"/>
    <property type="match status" value="1"/>
</dbReference>
<name>A0A0F4KWV9_9LACO</name>
<dbReference type="STRING" id="1218508.JG29_01200"/>
<dbReference type="Proteomes" id="UP000033695">
    <property type="component" value="Unassembled WGS sequence"/>
</dbReference>
<evidence type="ECO:0000313" key="7">
    <source>
        <dbReference type="EMBL" id="KJY51077.1"/>
    </source>
</evidence>
<dbReference type="Pfam" id="PF13802">
    <property type="entry name" value="Gal_mutarotas_2"/>
    <property type="match status" value="1"/>
</dbReference>
<gene>
    <name evidence="7" type="ORF">JG29_01200</name>
</gene>
<evidence type="ECO:0000259" key="3">
    <source>
        <dbReference type="Pfam" id="PF01055"/>
    </source>
</evidence>
<dbReference type="Gene3D" id="2.60.40.1180">
    <property type="entry name" value="Golgi alpha-mannosidase II"/>
    <property type="match status" value="2"/>
</dbReference>
<dbReference type="InterPro" id="IPR033403">
    <property type="entry name" value="DUF5110"/>
</dbReference>
<evidence type="ECO:0000256" key="1">
    <source>
        <dbReference type="ARBA" id="ARBA00007806"/>
    </source>
</evidence>
<dbReference type="InterPro" id="IPR017853">
    <property type="entry name" value="GH"/>
</dbReference>
<dbReference type="RefSeq" id="WP_045922036.1">
    <property type="nucleotide sequence ID" value="NZ_JBHTHW010000004.1"/>
</dbReference>
<dbReference type="SUPFAM" id="SSF74650">
    <property type="entry name" value="Galactose mutarotase-like"/>
    <property type="match status" value="1"/>
</dbReference>
<comment type="caution">
    <text evidence="7">The sequence shown here is derived from an EMBL/GenBank/DDBJ whole genome shotgun (WGS) entry which is preliminary data.</text>
</comment>
<keyword evidence="2" id="KW-0326">Glycosidase</keyword>
<feature type="domain" description="Glycoside hydrolase family 31 N-terminal" evidence="4">
    <location>
        <begin position="28"/>
        <end position="210"/>
    </location>
</feature>
<dbReference type="PANTHER" id="PTHR22762:SF165">
    <property type="entry name" value="PUTATIVE (AFU_ORTHOLOGUE AFUA_1G06560)-RELATED"/>
    <property type="match status" value="1"/>
</dbReference>
<dbReference type="Pfam" id="PF17137">
    <property type="entry name" value="DUF5110"/>
    <property type="match status" value="1"/>
</dbReference>
<dbReference type="InterPro" id="IPR011013">
    <property type="entry name" value="Gal_mutarotase_sf_dom"/>
</dbReference>
<dbReference type="AlphaFoldDB" id="A0A0F4KWV9"/>
<proteinExistence type="inferred from homology"/>
<dbReference type="CDD" id="cd06599">
    <property type="entry name" value="GH31_glycosidase_Aec37"/>
    <property type="match status" value="1"/>
</dbReference>
<dbReference type="InterPro" id="IPR000322">
    <property type="entry name" value="Glyco_hydro_31_TIM"/>
</dbReference>
<dbReference type="GO" id="GO:0004553">
    <property type="term" value="F:hydrolase activity, hydrolyzing O-glycosyl compounds"/>
    <property type="evidence" value="ECO:0007669"/>
    <property type="project" value="InterPro"/>
</dbReference>
<evidence type="ECO:0000259" key="4">
    <source>
        <dbReference type="Pfam" id="PF13802"/>
    </source>
</evidence>
<dbReference type="Gene3D" id="3.20.20.80">
    <property type="entry name" value="Glycosidases"/>
    <property type="match status" value="1"/>
</dbReference>
<dbReference type="InterPro" id="IPR048395">
    <property type="entry name" value="Glyco_hydro_31_C"/>
</dbReference>
<dbReference type="InterPro" id="IPR025887">
    <property type="entry name" value="Glyco_hydro_31_N_dom"/>
</dbReference>
<accession>A0A0F4KWV9</accession>
<dbReference type="Gene3D" id="2.60.40.1760">
    <property type="entry name" value="glycosyl hydrolase (family 31)"/>
    <property type="match status" value="1"/>
</dbReference>
<protein>
    <submittedName>
        <fullName evidence="7">Glycosyl hydrolase, family 31</fullName>
    </submittedName>
</protein>
<dbReference type="GO" id="GO:0005975">
    <property type="term" value="P:carbohydrate metabolic process"/>
    <property type="evidence" value="ECO:0007669"/>
    <property type="project" value="InterPro"/>
</dbReference>
<dbReference type="CDD" id="cd14752">
    <property type="entry name" value="GH31_N"/>
    <property type="match status" value="1"/>
</dbReference>
<feature type="domain" description="DUF5110" evidence="5">
    <location>
        <begin position="703"/>
        <end position="766"/>
    </location>
</feature>
<evidence type="ECO:0000256" key="2">
    <source>
        <dbReference type="RuleBase" id="RU361185"/>
    </source>
</evidence>
<dbReference type="InterPro" id="IPR013780">
    <property type="entry name" value="Glyco_hydro_b"/>
</dbReference>
<organism evidence="7 8">
    <name type="scientific">Bombilactobacillus mellis</name>
    <dbReference type="NCBI Taxonomy" id="1218508"/>
    <lineage>
        <taxon>Bacteria</taxon>
        <taxon>Bacillati</taxon>
        <taxon>Bacillota</taxon>
        <taxon>Bacilli</taxon>
        <taxon>Lactobacillales</taxon>
        <taxon>Lactobacillaceae</taxon>
        <taxon>Bombilactobacillus</taxon>
    </lineage>
</organism>
<dbReference type="SUPFAM" id="SSF51011">
    <property type="entry name" value="Glycosyl hydrolase domain"/>
    <property type="match status" value="1"/>
</dbReference>
<keyword evidence="2 7" id="KW-0378">Hydrolase</keyword>
<keyword evidence="8" id="KW-1185">Reference proteome</keyword>
<dbReference type="GO" id="GO:0030246">
    <property type="term" value="F:carbohydrate binding"/>
    <property type="evidence" value="ECO:0007669"/>
    <property type="project" value="InterPro"/>
</dbReference>
<feature type="domain" description="Glycoside hydrolase family 31 TIM barrel" evidence="3">
    <location>
        <begin position="257"/>
        <end position="588"/>
    </location>
</feature>
<reference evidence="7 8" key="1">
    <citation type="submission" date="2014-12" db="EMBL/GenBank/DDBJ databases">
        <title>Comparative genomics of the lactic acid bacteria isolated from the honey bee gut.</title>
        <authorList>
            <person name="Ellegaard K.M."/>
            <person name="Tamarit D."/>
            <person name="Javelind E."/>
            <person name="Olofsson T."/>
            <person name="Andersson S.G."/>
            <person name="Vasquez A."/>
        </authorList>
    </citation>
    <scope>NUCLEOTIDE SEQUENCE [LARGE SCALE GENOMIC DNA]</scope>
    <source>
        <strain evidence="7 8">Hon2</strain>
    </source>
</reference>
<dbReference type="SUPFAM" id="SSF51445">
    <property type="entry name" value="(Trans)glycosidases"/>
    <property type="match status" value="1"/>
</dbReference>
<dbReference type="EMBL" id="JXBZ01000002">
    <property type="protein sequence ID" value="KJY51077.1"/>
    <property type="molecule type" value="Genomic_DNA"/>
</dbReference>
<feature type="domain" description="Glycosyl hydrolase family 31 C-terminal" evidence="6">
    <location>
        <begin position="596"/>
        <end position="684"/>
    </location>
</feature>